<dbReference type="RefSeq" id="XP_033381515.1">
    <property type="nucleotide sequence ID" value="XM_033522180.1"/>
</dbReference>
<organism evidence="3 4">
    <name type="scientific">Aaosphaeria arxii CBS 175.79</name>
    <dbReference type="NCBI Taxonomy" id="1450172"/>
    <lineage>
        <taxon>Eukaryota</taxon>
        <taxon>Fungi</taxon>
        <taxon>Dikarya</taxon>
        <taxon>Ascomycota</taxon>
        <taxon>Pezizomycotina</taxon>
        <taxon>Dothideomycetes</taxon>
        <taxon>Pleosporomycetidae</taxon>
        <taxon>Pleosporales</taxon>
        <taxon>Pleosporales incertae sedis</taxon>
        <taxon>Aaosphaeria</taxon>
    </lineage>
</organism>
<keyword evidence="2" id="KW-1133">Transmembrane helix</keyword>
<evidence type="ECO:0000256" key="1">
    <source>
        <dbReference type="SAM" id="Coils"/>
    </source>
</evidence>
<evidence type="ECO:0000313" key="4">
    <source>
        <dbReference type="Proteomes" id="UP000799778"/>
    </source>
</evidence>
<accession>A0A6A5XJX0</accession>
<keyword evidence="1" id="KW-0175">Coiled coil</keyword>
<reference evidence="3" key="1">
    <citation type="journal article" date="2020" name="Stud. Mycol.">
        <title>101 Dothideomycetes genomes: a test case for predicting lifestyles and emergence of pathogens.</title>
        <authorList>
            <person name="Haridas S."/>
            <person name="Albert R."/>
            <person name="Binder M."/>
            <person name="Bloem J."/>
            <person name="Labutti K."/>
            <person name="Salamov A."/>
            <person name="Andreopoulos B."/>
            <person name="Baker S."/>
            <person name="Barry K."/>
            <person name="Bills G."/>
            <person name="Bluhm B."/>
            <person name="Cannon C."/>
            <person name="Castanera R."/>
            <person name="Culley D."/>
            <person name="Daum C."/>
            <person name="Ezra D."/>
            <person name="Gonzalez J."/>
            <person name="Henrissat B."/>
            <person name="Kuo A."/>
            <person name="Liang C."/>
            <person name="Lipzen A."/>
            <person name="Lutzoni F."/>
            <person name="Magnuson J."/>
            <person name="Mondo S."/>
            <person name="Nolan M."/>
            <person name="Ohm R."/>
            <person name="Pangilinan J."/>
            <person name="Park H.-J."/>
            <person name="Ramirez L."/>
            <person name="Alfaro M."/>
            <person name="Sun H."/>
            <person name="Tritt A."/>
            <person name="Yoshinaga Y."/>
            <person name="Zwiers L.-H."/>
            <person name="Turgeon B."/>
            <person name="Goodwin S."/>
            <person name="Spatafora J."/>
            <person name="Crous P."/>
            <person name="Grigoriev I."/>
        </authorList>
    </citation>
    <scope>NUCLEOTIDE SEQUENCE</scope>
    <source>
        <strain evidence="3">CBS 175.79</strain>
    </source>
</reference>
<dbReference type="EMBL" id="ML978071">
    <property type="protein sequence ID" value="KAF2013176.1"/>
    <property type="molecule type" value="Genomic_DNA"/>
</dbReference>
<name>A0A6A5XJX0_9PLEO</name>
<keyword evidence="4" id="KW-1185">Reference proteome</keyword>
<proteinExistence type="predicted"/>
<feature type="transmembrane region" description="Helical" evidence="2">
    <location>
        <begin position="155"/>
        <end position="173"/>
    </location>
</feature>
<protein>
    <submittedName>
        <fullName evidence="3">Uncharacterized protein</fullName>
    </submittedName>
</protein>
<keyword evidence="2" id="KW-0812">Transmembrane</keyword>
<gene>
    <name evidence="3" type="ORF">BU24DRAFT_231674</name>
</gene>
<dbReference type="AlphaFoldDB" id="A0A6A5XJX0"/>
<sequence length="244" mass="27634">MGEQVVVRSEDVEKERKKAHARARELRAAFQDASEQSLKSSRRLDDTYYSILEKVGVLRQTIGSLQELSSMTKELHANLETDTKELVDDVQGQFEAFGDFETQKSQVNDLEERIKAGKEKADALTKRLESARQRVEARAKIEAEGEAKISRRLRIVWGVAVLVLCMIVVAILFQQLKPTRRPHAHPSLHFEARQNLIDIMEGMPESAKQALAVPLSSRPTRSSKFAPTPSVLVDDDRLRIFDEL</sequence>
<evidence type="ECO:0000313" key="3">
    <source>
        <dbReference type="EMBL" id="KAF2013176.1"/>
    </source>
</evidence>
<dbReference type="GeneID" id="54279577"/>
<feature type="coiled-coil region" evidence="1">
    <location>
        <begin position="9"/>
        <end position="36"/>
    </location>
</feature>
<keyword evidence="2" id="KW-0472">Membrane</keyword>
<evidence type="ECO:0000256" key="2">
    <source>
        <dbReference type="SAM" id="Phobius"/>
    </source>
</evidence>
<dbReference type="OrthoDB" id="5419542at2759"/>
<feature type="coiled-coil region" evidence="1">
    <location>
        <begin position="100"/>
        <end position="138"/>
    </location>
</feature>
<dbReference type="Proteomes" id="UP000799778">
    <property type="component" value="Unassembled WGS sequence"/>
</dbReference>